<feature type="domain" description="Glycoside hydrolase family 5" evidence="10">
    <location>
        <begin position="173"/>
        <end position="332"/>
    </location>
</feature>
<comment type="catalytic activity">
    <reaction evidence="1">
        <text>Random hydrolysis of (1-&gt;4)-beta-D-mannosidic linkages in mannans, galactomannans and glucomannans.</text>
        <dbReference type="EC" id="3.2.1.78"/>
    </reaction>
</comment>
<dbReference type="InterPro" id="IPR017853">
    <property type="entry name" value="GH"/>
</dbReference>
<dbReference type="SUPFAM" id="SSF51445">
    <property type="entry name" value="(Trans)glycosidases"/>
    <property type="match status" value="1"/>
</dbReference>
<dbReference type="InterPro" id="IPR045053">
    <property type="entry name" value="MAN-like"/>
</dbReference>
<keyword evidence="5" id="KW-0964">Secreted</keyword>
<evidence type="ECO:0000259" key="10">
    <source>
        <dbReference type="Pfam" id="PF26410"/>
    </source>
</evidence>
<keyword evidence="12" id="KW-1185">Reference proteome</keyword>
<dbReference type="GO" id="GO:0005576">
    <property type="term" value="C:extracellular region"/>
    <property type="evidence" value="ECO:0007669"/>
    <property type="project" value="UniProtKB-SubCell"/>
</dbReference>
<dbReference type="PANTHER" id="PTHR31451">
    <property type="match status" value="1"/>
</dbReference>
<gene>
    <name evidence="11" type="ORF">NA56DRAFT_709935</name>
</gene>
<reference evidence="11 12" key="1">
    <citation type="submission" date="2016-05" db="EMBL/GenBank/DDBJ databases">
        <title>A degradative enzymes factory behind the ericoid mycorrhizal symbiosis.</title>
        <authorList>
            <consortium name="DOE Joint Genome Institute"/>
            <person name="Martino E."/>
            <person name="Morin E."/>
            <person name="Grelet G."/>
            <person name="Kuo A."/>
            <person name="Kohler A."/>
            <person name="Daghino S."/>
            <person name="Barry K."/>
            <person name="Choi C."/>
            <person name="Cichocki N."/>
            <person name="Clum A."/>
            <person name="Copeland A."/>
            <person name="Hainaut M."/>
            <person name="Haridas S."/>
            <person name="Labutti K."/>
            <person name="Lindquist E."/>
            <person name="Lipzen A."/>
            <person name="Khouja H.-R."/>
            <person name="Murat C."/>
            <person name="Ohm R."/>
            <person name="Olson A."/>
            <person name="Spatafora J."/>
            <person name="Veneault-Fourrey C."/>
            <person name="Henrissat B."/>
            <person name="Grigoriev I."/>
            <person name="Martin F."/>
            <person name="Perotto S."/>
        </authorList>
    </citation>
    <scope>NUCLEOTIDE SEQUENCE [LARGE SCALE GENOMIC DNA]</scope>
    <source>
        <strain evidence="11 12">UAMH 7357</strain>
    </source>
</reference>
<dbReference type="Proteomes" id="UP000235672">
    <property type="component" value="Unassembled WGS sequence"/>
</dbReference>
<dbReference type="FunFam" id="3.20.20.80:FF:000076">
    <property type="entry name" value="Mannan endo-1,4-beta-mannosidase A"/>
    <property type="match status" value="1"/>
</dbReference>
<evidence type="ECO:0000256" key="1">
    <source>
        <dbReference type="ARBA" id="ARBA00001678"/>
    </source>
</evidence>
<evidence type="ECO:0000256" key="3">
    <source>
        <dbReference type="ARBA" id="ARBA00005641"/>
    </source>
</evidence>
<dbReference type="OrthoDB" id="406631at2759"/>
<evidence type="ECO:0000313" key="12">
    <source>
        <dbReference type="Proteomes" id="UP000235672"/>
    </source>
</evidence>
<evidence type="ECO:0000256" key="8">
    <source>
        <dbReference type="ARBA" id="ARBA00023295"/>
    </source>
</evidence>
<evidence type="ECO:0000256" key="7">
    <source>
        <dbReference type="ARBA" id="ARBA00022801"/>
    </source>
</evidence>
<evidence type="ECO:0000256" key="9">
    <source>
        <dbReference type="SAM" id="SignalP"/>
    </source>
</evidence>
<dbReference type="GO" id="GO:0046355">
    <property type="term" value="P:mannan catabolic process"/>
    <property type="evidence" value="ECO:0007669"/>
    <property type="project" value="UniProtKB-ARBA"/>
</dbReference>
<feature type="signal peptide" evidence="9">
    <location>
        <begin position="1"/>
        <end position="21"/>
    </location>
</feature>
<dbReference type="PANTHER" id="PTHR31451:SF10">
    <property type="entry name" value="MANNAN ENDO-1,4-BETA-MANNOSIDASE B"/>
    <property type="match status" value="1"/>
</dbReference>
<dbReference type="AlphaFoldDB" id="A0A2J6PNP9"/>
<dbReference type="EMBL" id="KZ613513">
    <property type="protein sequence ID" value="PMD15506.1"/>
    <property type="molecule type" value="Genomic_DNA"/>
</dbReference>
<evidence type="ECO:0000256" key="4">
    <source>
        <dbReference type="ARBA" id="ARBA00012706"/>
    </source>
</evidence>
<protein>
    <recommendedName>
        <fullName evidence="4">mannan endo-1,4-beta-mannosidase</fullName>
        <ecNumber evidence="4">3.2.1.78</ecNumber>
    </recommendedName>
</protein>
<evidence type="ECO:0000256" key="6">
    <source>
        <dbReference type="ARBA" id="ARBA00022729"/>
    </source>
</evidence>
<keyword evidence="7 11" id="KW-0378">Hydrolase</keyword>
<comment type="subcellular location">
    <subcellularLocation>
        <location evidence="2">Secreted</location>
    </subcellularLocation>
</comment>
<organism evidence="11 12">
    <name type="scientific">Hyaloscypha hepaticicola</name>
    <dbReference type="NCBI Taxonomy" id="2082293"/>
    <lineage>
        <taxon>Eukaryota</taxon>
        <taxon>Fungi</taxon>
        <taxon>Dikarya</taxon>
        <taxon>Ascomycota</taxon>
        <taxon>Pezizomycotina</taxon>
        <taxon>Leotiomycetes</taxon>
        <taxon>Helotiales</taxon>
        <taxon>Hyaloscyphaceae</taxon>
        <taxon>Hyaloscypha</taxon>
    </lineage>
</organism>
<evidence type="ECO:0000256" key="5">
    <source>
        <dbReference type="ARBA" id="ARBA00022525"/>
    </source>
</evidence>
<dbReference type="Gene3D" id="3.20.20.80">
    <property type="entry name" value="Glycosidases"/>
    <property type="match status" value="1"/>
</dbReference>
<keyword evidence="8" id="KW-0326">Glycosidase</keyword>
<dbReference type="EC" id="3.2.1.78" evidence="4"/>
<keyword evidence="6 9" id="KW-0732">Signal</keyword>
<sequence length="401" mass="43502">MKFSIPLSITSVIAAAALTSASLLASSATNQPACSYPIGTSSGKNAKVSGRLFEIDGRVEYFAGSNAWWLAHLSKNSDVDTALKEVAATGYKILRVWAFGDANTIPDPTTPDPNKVYFQILNSTGSYINFGPDGLQRLDYVVSAAEKYGVKLVLPFLNNWGDYGGIAAYGVAFGNNATTFYTNAAAQKAYKAYVKTIVTRYAKSPAIFAWELCNEPRCHGCDSSVITNWATEISQYIKSIDNSHMVTLGDEGWLAPKDGYGDGSYAYSGVEGVDFAANLKIPSLDYGVFHLYPNSWGYNYTWGTTWIQQHDAIGKAAGKPVILEEYGTPFPNNHTGTEAPWQSAVLKSGLAADQIWQFGTNDLSVPSASLADVDTIYYGSAEYEELGRDHAEKLLAKQVHQ</sequence>
<feature type="chain" id="PRO_5014438253" description="mannan endo-1,4-beta-mannosidase" evidence="9">
    <location>
        <begin position="22"/>
        <end position="401"/>
    </location>
</feature>
<dbReference type="InterPro" id="IPR001547">
    <property type="entry name" value="Glyco_hydro_5"/>
</dbReference>
<evidence type="ECO:0000313" key="11">
    <source>
        <dbReference type="EMBL" id="PMD15506.1"/>
    </source>
</evidence>
<accession>A0A2J6PNP9</accession>
<evidence type="ECO:0000256" key="2">
    <source>
        <dbReference type="ARBA" id="ARBA00004613"/>
    </source>
</evidence>
<name>A0A2J6PNP9_9HELO</name>
<proteinExistence type="inferred from homology"/>
<dbReference type="GO" id="GO:0016985">
    <property type="term" value="F:mannan endo-1,4-beta-mannosidase activity"/>
    <property type="evidence" value="ECO:0007669"/>
    <property type="project" value="UniProtKB-EC"/>
</dbReference>
<dbReference type="Pfam" id="PF26410">
    <property type="entry name" value="GH5_mannosidase"/>
    <property type="match status" value="1"/>
</dbReference>
<dbReference type="STRING" id="1745343.A0A2J6PNP9"/>
<comment type="similarity">
    <text evidence="3">Belongs to the glycosyl hydrolase 5 (cellulase A) family.</text>
</comment>